<reference evidence="3 4" key="1">
    <citation type="journal article" date="2023" name="Hortic Res">
        <title>The complete reference genome for grapevine (Vitis vinifera L.) genetics and breeding.</title>
        <authorList>
            <person name="Shi X."/>
            <person name="Cao S."/>
            <person name="Wang X."/>
            <person name="Huang S."/>
            <person name="Wang Y."/>
            <person name="Liu Z."/>
            <person name="Liu W."/>
            <person name="Leng X."/>
            <person name="Peng Y."/>
            <person name="Wang N."/>
            <person name="Wang Y."/>
            <person name="Ma Z."/>
            <person name="Xu X."/>
            <person name="Zhang F."/>
            <person name="Xue H."/>
            <person name="Zhong H."/>
            <person name="Wang Y."/>
            <person name="Zhang K."/>
            <person name="Velt A."/>
            <person name="Avia K."/>
            <person name="Holtgrawe D."/>
            <person name="Grimplet J."/>
            <person name="Matus J.T."/>
            <person name="Ware D."/>
            <person name="Wu X."/>
            <person name="Wang H."/>
            <person name="Liu C."/>
            <person name="Fang Y."/>
            <person name="Rustenholz C."/>
            <person name="Cheng Z."/>
            <person name="Xiao H."/>
            <person name="Zhou Y."/>
        </authorList>
    </citation>
    <scope>NUCLEOTIDE SEQUENCE [LARGE SCALE GENOMIC DNA]</scope>
    <source>
        <strain evidence="4">cv. Pinot noir / PN40024</strain>
        <tissue evidence="3">Leaf</tissue>
    </source>
</reference>
<evidence type="ECO:0000256" key="2">
    <source>
        <dbReference type="PROSITE-ProRule" id="PRU00708"/>
    </source>
</evidence>
<sequence length="155" mass="17108">MAMRVFCQMQSENQYKPDSVTMISFIQASAAILTSCGAEIAHGFIAKLGLNSETQVMNSLIDAYAKKKTGFIEKARSLFMQMGNFRDQSSWNIMIAGCGMNGQRREACELVSHMEEDGYRPNSITFTSLLSSCSHSGLIEEGTACNFCNHVQVHS</sequence>
<dbReference type="InterPro" id="IPR002885">
    <property type="entry name" value="PPR_rpt"/>
</dbReference>
<feature type="repeat" description="PPR" evidence="2">
    <location>
        <begin position="87"/>
        <end position="121"/>
    </location>
</feature>
<keyword evidence="1" id="KW-0677">Repeat</keyword>
<accession>A0ABY9CNW6</accession>
<dbReference type="InterPro" id="IPR046960">
    <property type="entry name" value="PPR_At4g14850-like_plant"/>
</dbReference>
<dbReference type="EMBL" id="CP126656">
    <property type="protein sequence ID" value="WJZ95705.1"/>
    <property type="molecule type" value="Genomic_DNA"/>
</dbReference>
<evidence type="ECO:0000256" key="1">
    <source>
        <dbReference type="ARBA" id="ARBA00022737"/>
    </source>
</evidence>
<dbReference type="NCBIfam" id="TIGR00756">
    <property type="entry name" value="PPR"/>
    <property type="match status" value="1"/>
</dbReference>
<keyword evidence="4" id="KW-1185">Reference proteome</keyword>
<evidence type="ECO:0000313" key="4">
    <source>
        <dbReference type="Proteomes" id="UP001227230"/>
    </source>
</evidence>
<dbReference type="Gene3D" id="1.25.40.10">
    <property type="entry name" value="Tetratricopeptide repeat domain"/>
    <property type="match status" value="1"/>
</dbReference>
<dbReference type="PANTHER" id="PTHR47926">
    <property type="entry name" value="PENTATRICOPEPTIDE REPEAT-CONTAINING PROTEIN"/>
    <property type="match status" value="1"/>
</dbReference>
<dbReference type="Proteomes" id="UP001227230">
    <property type="component" value="Chromosome 9"/>
</dbReference>
<proteinExistence type="predicted"/>
<dbReference type="Pfam" id="PF01535">
    <property type="entry name" value="PPR"/>
    <property type="match status" value="1"/>
</dbReference>
<dbReference type="PROSITE" id="PS51375">
    <property type="entry name" value="PPR"/>
    <property type="match status" value="1"/>
</dbReference>
<name>A0ABY9CNW6_VITVI</name>
<dbReference type="Pfam" id="PF13041">
    <property type="entry name" value="PPR_2"/>
    <property type="match status" value="1"/>
</dbReference>
<dbReference type="PANTHER" id="PTHR47926:SF386">
    <property type="entry name" value="PENTATRICOPEPTIDE REPEAT-CONTAINING PROTEIN"/>
    <property type="match status" value="1"/>
</dbReference>
<evidence type="ECO:0008006" key="5">
    <source>
        <dbReference type="Google" id="ProtNLM"/>
    </source>
</evidence>
<dbReference type="InterPro" id="IPR011990">
    <property type="entry name" value="TPR-like_helical_dom_sf"/>
</dbReference>
<gene>
    <name evidence="3" type="ORF">VitviT2T_014451</name>
</gene>
<protein>
    <recommendedName>
        <fullName evidence="5">Pentatricopeptide repeat-containing protein</fullName>
    </recommendedName>
</protein>
<evidence type="ECO:0000313" key="3">
    <source>
        <dbReference type="EMBL" id="WJZ95705.1"/>
    </source>
</evidence>
<organism evidence="3 4">
    <name type="scientific">Vitis vinifera</name>
    <name type="common">Grape</name>
    <dbReference type="NCBI Taxonomy" id="29760"/>
    <lineage>
        <taxon>Eukaryota</taxon>
        <taxon>Viridiplantae</taxon>
        <taxon>Streptophyta</taxon>
        <taxon>Embryophyta</taxon>
        <taxon>Tracheophyta</taxon>
        <taxon>Spermatophyta</taxon>
        <taxon>Magnoliopsida</taxon>
        <taxon>eudicotyledons</taxon>
        <taxon>Gunneridae</taxon>
        <taxon>Pentapetalae</taxon>
        <taxon>rosids</taxon>
        <taxon>Vitales</taxon>
        <taxon>Vitaceae</taxon>
        <taxon>Viteae</taxon>
        <taxon>Vitis</taxon>
    </lineage>
</organism>